<keyword evidence="7" id="KW-0949">S-adenosyl-L-methionine</keyword>
<dbReference type="Proteomes" id="UP001344447">
    <property type="component" value="Unassembled WGS sequence"/>
</dbReference>
<evidence type="ECO:0000313" key="9">
    <source>
        <dbReference type="Proteomes" id="UP001344447"/>
    </source>
</evidence>
<organism evidence="8 9">
    <name type="scientific">Dictyostelium firmibasis</name>
    <dbReference type="NCBI Taxonomy" id="79012"/>
    <lineage>
        <taxon>Eukaryota</taxon>
        <taxon>Amoebozoa</taxon>
        <taxon>Evosea</taxon>
        <taxon>Eumycetozoa</taxon>
        <taxon>Dictyostelia</taxon>
        <taxon>Dictyosteliales</taxon>
        <taxon>Dictyosteliaceae</taxon>
        <taxon>Dictyostelium</taxon>
    </lineage>
</organism>
<evidence type="ECO:0000256" key="2">
    <source>
        <dbReference type="ARBA" id="ARBA00005369"/>
    </source>
</evidence>
<dbReference type="InterPro" id="IPR029063">
    <property type="entry name" value="SAM-dependent_MTases_sf"/>
</dbReference>
<evidence type="ECO:0000256" key="7">
    <source>
        <dbReference type="ARBA" id="ARBA00022691"/>
    </source>
</evidence>
<dbReference type="SUPFAM" id="SSF53335">
    <property type="entry name" value="S-adenosyl-L-methionine-dependent methyltransferases"/>
    <property type="match status" value="1"/>
</dbReference>
<accession>A0AAN7ULU3</accession>
<sequence>MVLINDNDLKPLYFTMAVAALSFLIKRAYQSTDVYDFFNIKKKCNPFPQSQSELVDLLHYQKRMVFNKSIIETLKYVDRKLFLENENVENPYYDEPKPIGYNATISAPHMHALMLDLLADRIPMSNGVALDIGSGSGYVTACLARLMGCTGRVIGVEHIPELIERSAESIKRLDSTLLDTIQFLVGDGIKGWKELKYDIIYLGAAIESLQVARELIDQLKNGGRIVMPVGKSNDFHELMVVDKNQDGIVSIKSLGVVRFIPLTSKENQLNPQNIPNATKVTNINGEKTLIRCEVIPAPDSNSNNSIKEFESLLNQNK</sequence>
<dbReference type="InterPro" id="IPR000682">
    <property type="entry name" value="PCMT"/>
</dbReference>
<evidence type="ECO:0000256" key="5">
    <source>
        <dbReference type="ARBA" id="ARBA00022603"/>
    </source>
</evidence>
<evidence type="ECO:0000313" key="8">
    <source>
        <dbReference type="EMBL" id="KAK5584298.1"/>
    </source>
</evidence>
<keyword evidence="6" id="KW-0808">Transferase</keyword>
<dbReference type="NCBIfam" id="TIGR00080">
    <property type="entry name" value="pimt"/>
    <property type="match status" value="1"/>
</dbReference>
<dbReference type="GO" id="GO:0004719">
    <property type="term" value="F:protein-L-isoaspartate (D-aspartate) O-methyltransferase activity"/>
    <property type="evidence" value="ECO:0007669"/>
    <property type="project" value="UniProtKB-EC"/>
</dbReference>
<dbReference type="Pfam" id="PF01135">
    <property type="entry name" value="PCMT"/>
    <property type="match status" value="1"/>
</dbReference>
<dbReference type="GO" id="GO:0032259">
    <property type="term" value="P:methylation"/>
    <property type="evidence" value="ECO:0007669"/>
    <property type="project" value="UniProtKB-KW"/>
</dbReference>
<dbReference type="Gene3D" id="3.40.50.150">
    <property type="entry name" value="Vaccinia Virus protein VP39"/>
    <property type="match status" value="1"/>
</dbReference>
<keyword evidence="4" id="KW-0963">Cytoplasm</keyword>
<comment type="caution">
    <text evidence="8">The sequence shown here is derived from an EMBL/GenBank/DDBJ whole genome shotgun (WGS) entry which is preliminary data.</text>
</comment>
<dbReference type="FunFam" id="3.40.50.150:FF:000556">
    <property type="entry name" value="Probable protein-L-isoaspartate O-methyltransferase"/>
    <property type="match status" value="1"/>
</dbReference>
<protein>
    <recommendedName>
        <fullName evidence="3">protein-L-isoaspartate(D-aspartate) O-methyltransferase</fullName>
        <ecNumber evidence="3">2.1.1.77</ecNumber>
    </recommendedName>
</protein>
<keyword evidence="9" id="KW-1185">Reference proteome</keyword>
<proteinExistence type="inferred from homology"/>
<comment type="subcellular location">
    <subcellularLocation>
        <location evidence="1">Cytoplasm</location>
    </subcellularLocation>
</comment>
<gene>
    <name evidence="8" type="ORF">RB653_005906</name>
</gene>
<reference evidence="8 9" key="1">
    <citation type="submission" date="2023-11" db="EMBL/GenBank/DDBJ databases">
        <title>Dfirmibasis_genome.</title>
        <authorList>
            <person name="Edelbroek B."/>
            <person name="Kjellin J."/>
            <person name="Jerlstrom-Hultqvist J."/>
            <person name="Soderbom F."/>
        </authorList>
    </citation>
    <scope>NUCLEOTIDE SEQUENCE [LARGE SCALE GENOMIC DNA]</scope>
    <source>
        <strain evidence="8 9">TNS-C-14</strain>
    </source>
</reference>
<dbReference type="EC" id="2.1.1.77" evidence="3"/>
<dbReference type="PANTHER" id="PTHR11579">
    <property type="entry name" value="PROTEIN-L-ISOASPARTATE O-METHYLTRANSFERASE"/>
    <property type="match status" value="1"/>
</dbReference>
<dbReference type="GO" id="GO:0005737">
    <property type="term" value="C:cytoplasm"/>
    <property type="evidence" value="ECO:0007669"/>
    <property type="project" value="UniProtKB-SubCell"/>
</dbReference>
<evidence type="ECO:0000256" key="4">
    <source>
        <dbReference type="ARBA" id="ARBA00022490"/>
    </source>
</evidence>
<keyword evidence="5" id="KW-0489">Methyltransferase</keyword>
<evidence type="ECO:0000256" key="3">
    <source>
        <dbReference type="ARBA" id="ARBA00011890"/>
    </source>
</evidence>
<dbReference type="AlphaFoldDB" id="A0AAN7ULU3"/>
<dbReference type="EMBL" id="JAVFKY010000001">
    <property type="protein sequence ID" value="KAK5584298.1"/>
    <property type="molecule type" value="Genomic_DNA"/>
</dbReference>
<evidence type="ECO:0000256" key="6">
    <source>
        <dbReference type="ARBA" id="ARBA00022679"/>
    </source>
</evidence>
<evidence type="ECO:0000256" key="1">
    <source>
        <dbReference type="ARBA" id="ARBA00004496"/>
    </source>
</evidence>
<dbReference type="PANTHER" id="PTHR11579:SF0">
    <property type="entry name" value="PROTEIN-L-ISOASPARTATE(D-ASPARTATE) O-METHYLTRANSFERASE"/>
    <property type="match status" value="1"/>
</dbReference>
<dbReference type="CDD" id="cd02440">
    <property type="entry name" value="AdoMet_MTases"/>
    <property type="match status" value="1"/>
</dbReference>
<name>A0AAN7ULU3_9MYCE</name>
<comment type="similarity">
    <text evidence="2">Belongs to the methyltransferase superfamily. L-isoaspartyl/D-aspartyl protein methyltransferase family.</text>
</comment>